<dbReference type="PROSITE" id="PS50089">
    <property type="entry name" value="ZF_RING_2"/>
    <property type="match status" value="1"/>
</dbReference>
<dbReference type="GO" id="GO:0043067">
    <property type="term" value="P:regulation of programmed cell death"/>
    <property type="evidence" value="ECO:0007669"/>
    <property type="project" value="TreeGrafter"/>
</dbReference>
<gene>
    <name evidence="7" type="ORF">KIW84_044070</name>
</gene>
<feature type="domain" description="RING-type" evidence="6">
    <location>
        <begin position="213"/>
        <end position="248"/>
    </location>
</feature>
<keyword evidence="5" id="KW-0175">Coiled coil</keyword>
<dbReference type="GO" id="GO:0004842">
    <property type="term" value="F:ubiquitin-protein transferase activity"/>
    <property type="evidence" value="ECO:0007669"/>
    <property type="project" value="TreeGrafter"/>
</dbReference>
<reference evidence="7 8" key="1">
    <citation type="journal article" date="2022" name="Nat. Genet.">
        <title>Improved pea reference genome and pan-genome highlight genomic features and evolutionary characteristics.</title>
        <authorList>
            <person name="Yang T."/>
            <person name="Liu R."/>
            <person name="Luo Y."/>
            <person name="Hu S."/>
            <person name="Wang D."/>
            <person name="Wang C."/>
            <person name="Pandey M.K."/>
            <person name="Ge S."/>
            <person name="Xu Q."/>
            <person name="Li N."/>
            <person name="Li G."/>
            <person name="Huang Y."/>
            <person name="Saxena R.K."/>
            <person name="Ji Y."/>
            <person name="Li M."/>
            <person name="Yan X."/>
            <person name="He Y."/>
            <person name="Liu Y."/>
            <person name="Wang X."/>
            <person name="Xiang C."/>
            <person name="Varshney R.K."/>
            <person name="Ding H."/>
            <person name="Gao S."/>
            <person name="Zong X."/>
        </authorList>
    </citation>
    <scope>NUCLEOTIDE SEQUENCE [LARGE SCALE GENOMIC DNA]</scope>
    <source>
        <strain evidence="7 8">cv. Zhongwan 6</strain>
    </source>
</reference>
<keyword evidence="1" id="KW-0479">Metal-binding</keyword>
<proteinExistence type="predicted"/>
<accession>A0A9D4XFG4</accession>
<organism evidence="7 8">
    <name type="scientific">Pisum sativum</name>
    <name type="common">Garden pea</name>
    <name type="synonym">Lathyrus oleraceus</name>
    <dbReference type="NCBI Taxonomy" id="3888"/>
    <lineage>
        <taxon>Eukaryota</taxon>
        <taxon>Viridiplantae</taxon>
        <taxon>Streptophyta</taxon>
        <taxon>Embryophyta</taxon>
        <taxon>Tracheophyta</taxon>
        <taxon>Spermatophyta</taxon>
        <taxon>Magnoliopsida</taxon>
        <taxon>eudicotyledons</taxon>
        <taxon>Gunneridae</taxon>
        <taxon>Pentapetalae</taxon>
        <taxon>rosids</taxon>
        <taxon>fabids</taxon>
        <taxon>Fabales</taxon>
        <taxon>Fabaceae</taxon>
        <taxon>Papilionoideae</taxon>
        <taxon>50 kb inversion clade</taxon>
        <taxon>NPAAA clade</taxon>
        <taxon>Hologalegina</taxon>
        <taxon>IRL clade</taxon>
        <taxon>Fabeae</taxon>
        <taxon>Lathyrus</taxon>
    </lineage>
</organism>
<dbReference type="Gene3D" id="3.30.40.10">
    <property type="entry name" value="Zinc/RING finger domain, C3HC4 (zinc finger)"/>
    <property type="match status" value="1"/>
</dbReference>
<evidence type="ECO:0000256" key="1">
    <source>
        <dbReference type="ARBA" id="ARBA00022723"/>
    </source>
</evidence>
<dbReference type="InterPro" id="IPR001841">
    <property type="entry name" value="Znf_RING"/>
</dbReference>
<dbReference type="AlphaFoldDB" id="A0A9D4XFG4"/>
<evidence type="ECO:0000256" key="4">
    <source>
        <dbReference type="PROSITE-ProRule" id="PRU00175"/>
    </source>
</evidence>
<evidence type="ECO:0000313" key="7">
    <source>
        <dbReference type="EMBL" id="KAI5420146.1"/>
    </source>
</evidence>
<evidence type="ECO:0000259" key="6">
    <source>
        <dbReference type="PROSITE" id="PS50089"/>
    </source>
</evidence>
<keyword evidence="2 4" id="KW-0863">Zinc-finger</keyword>
<keyword evidence="3" id="KW-0862">Zinc</keyword>
<name>A0A9D4XFG4_PEA</name>
<dbReference type="PANTHER" id="PTHR42647">
    <property type="entry name" value="SBP (S-RIBONUCLEASE BINDING PROTEIN) FAMILY PROTEIN"/>
    <property type="match status" value="1"/>
</dbReference>
<evidence type="ECO:0000256" key="3">
    <source>
        <dbReference type="ARBA" id="ARBA00022833"/>
    </source>
</evidence>
<dbReference type="GO" id="GO:0008270">
    <property type="term" value="F:zinc ion binding"/>
    <property type="evidence" value="ECO:0007669"/>
    <property type="project" value="UniProtKB-KW"/>
</dbReference>
<feature type="coiled-coil region" evidence="5">
    <location>
        <begin position="104"/>
        <end position="177"/>
    </location>
</feature>
<evidence type="ECO:0000256" key="2">
    <source>
        <dbReference type="ARBA" id="ARBA00022771"/>
    </source>
</evidence>
<dbReference type="InterPro" id="IPR013083">
    <property type="entry name" value="Znf_RING/FYVE/PHD"/>
</dbReference>
<dbReference type="Gramene" id="Psat4g170160.1">
    <property type="protein sequence ID" value="Psat4g170160.1.cds"/>
    <property type="gene ID" value="Psat4g170160"/>
</dbReference>
<comment type="caution">
    <text evidence="7">The sequence shown here is derived from an EMBL/GenBank/DDBJ whole genome shotgun (WGS) entry which is preliminary data.</text>
</comment>
<protein>
    <recommendedName>
        <fullName evidence="6">RING-type domain-containing protein</fullName>
    </recommendedName>
</protein>
<dbReference type="Gramene" id="Psat04G0407000-T1">
    <property type="protein sequence ID" value="KAI5420146.1"/>
    <property type="gene ID" value="KIW84_044070"/>
</dbReference>
<keyword evidence="8" id="KW-1185">Reference proteome</keyword>
<dbReference type="OrthoDB" id="1711136at2759"/>
<sequence length="260" mass="30242">MNTNSTDTNLINIYNYSENLIPMLTPSYNTLFLGDNRRQKIADMLSNSNSNVVSYPRDWTNNYHFAHHQNTDIDNLISQQMEKVRMVLEEKRKRETMMIVEAIEIEMMQKMKAKEQEIEKVKRMNTILEERVKTLIMENQIWQELAQNNEATANALRNNLEQILREMKNDTVAEEEDAESCCENEWRTVVLCAQDKEDGECGSSCCCEKKRWCKNCGERESCVLILPCRHLCLCTMCGVTLHTCPICQSFKTTTLNVNLC</sequence>
<evidence type="ECO:0000256" key="5">
    <source>
        <dbReference type="SAM" id="Coils"/>
    </source>
</evidence>
<dbReference type="PANTHER" id="PTHR42647:SF12">
    <property type="entry name" value="BOI-RELATED E3 UBIQUITIN-PROTEIN LIGASE 2-RELATED"/>
    <property type="match status" value="1"/>
</dbReference>
<evidence type="ECO:0000313" key="8">
    <source>
        <dbReference type="Proteomes" id="UP001058974"/>
    </source>
</evidence>
<dbReference type="EMBL" id="JAMSHJ010000004">
    <property type="protein sequence ID" value="KAI5420146.1"/>
    <property type="molecule type" value="Genomic_DNA"/>
</dbReference>
<dbReference type="Proteomes" id="UP001058974">
    <property type="component" value="Chromosome 4"/>
</dbReference>
<dbReference type="CDD" id="cd16649">
    <property type="entry name" value="mRING-HC-C3HC5_CGRF1-like"/>
    <property type="match status" value="1"/>
</dbReference>
<dbReference type="Pfam" id="PF13920">
    <property type="entry name" value="zf-C3HC4_3"/>
    <property type="match status" value="1"/>
</dbReference>